<dbReference type="AlphaFoldDB" id="A0AAE0KWR7"/>
<accession>A0AAE0KWR7</accession>
<feature type="region of interest" description="Disordered" evidence="1">
    <location>
        <begin position="114"/>
        <end position="144"/>
    </location>
</feature>
<evidence type="ECO:0000313" key="3">
    <source>
        <dbReference type="EMBL" id="KAK3263596.1"/>
    </source>
</evidence>
<gene>
    <name evidence="3" type="ORF">CYMTET_27608</name>
</gene>
<dbReference type="Pfam" id="PF03407">
    <property type="entry name" value="Nucleotid_trans"/>
    <property type="match status" value="1"/>
</dbReference>
<organism evidence="3 4">
    <name type="scientific">Cymbomonas tetramitiformis</name>
    <dbReference type="NCBI Taxonomy" id="36881"/>
    <lineage>
        <taxon>Eukaryota</taxon>
        <taxon>Viridiplantae</taxon>
        <taxon>Chlorophyta</taxon>
        <taxon>Pyramimonadophyceae</taxon>
        <taxon>Pyramimonadales</taxon>
        <taxon>Pyramimonadaceae</taxon>
        <taxon>Cymbomonas</taxon>
    </lineage>
</organism>
<comment type="caution">
    <text evidence="3">The sequence shown here is derived from an EMBL/GenBank/DDBJ whole genome shotgun (WGS) entry which is preliminary data.</text>
</comment>
<keyword evidence="4" id="KW-1185">Reference proteome</keyword>
<dbReference type="EMBL" id="LGRX02015231">
    <property type="protein sequence ID" value="KAK3263596.1"/>
    <property type="molecule type" value="Genomic_DNA"/>
</dbReference>
<feature type="compositionally biased region" description="Polar residues" evidence="1">
    <location>
        <begin position="123"/>
        <end position="137"/>
    </location>
</feature>
<evidence type="ECO:0000259" key="2">
    <source>
        <dbReference type="Pfam" id="PF03407"/>
    </source>
</evidence>
<name>A0AAE0KWR7_9CHLO</name>
<dbReference type="Proteomes" id="UP001190700">
    <property type="component" value="Unassembled WGS sequence"/>
</dbReference>
<sequence>TPSSFMKGSIQRLPAAGPKITYWNYGKAHWPFVHLDMVFQMLQSADLEGLSSEELAVDVLMEPVPEIPMQRFPLGVPTPPMASMEEESTLPMASMEEESTLPMASMEEESTLPMASMEEESTLPHSNFAPSATSKCWPSSAECPPPNVTRQGDAAMRRALLSTGELHGGSVIVSVLHELEQEVFDAWSTVMLSHLPHVLHSWVVVTTSHEARRMCVARLKAAACVKDPTAIPYPNSTSTDAHLLLQNLLRWRLIEVMEIALRLNLTVTGSNFHVMWLRDARLYFHPQADFQMAIKSPERQLECRVERTQPGDHCHLGATAEGIYHLRASSRTAGFVSAWLHEGFVQMRRSGTLSGKQPSRTCGRLLNQDGPLITWKGLLYAHMDHRYLPGDAQLAKRVASNGSHCRLAVYVFPDGASSIHKITAELRHTANIFKKIPPKGSTHLGGRTEPTGTGRRHRDFAFQGELCRAR</sequence>
<feature type="non-terminal residue" evidence="3">
    <location>
        <position position="1"/>
    </location>
</feature>
<dbReference type="InterPro" id="IPR005069">
    <property type="entry name" value="Nucl-diP-sugar_transferase"/>
</dbReference>
<evidence type="ECO:0000256" key="1">
    <source>
        <dbReference type="SAM" id="MobiDB-lite"/>
    </source>
</evidence>
<proteinExistence type="predicted"/>
<feature type="domain" description="Nucleotide-diphospho-sugar transferase" evidence="2">
    <location>
        <begin position="198"/>
        <end position="342"/>
    </location>
</feature>
<protein>
    <recommendedName>
        <fullName evidence="2">Nucleotide-diphospho-sugar transferase domain-containing protein</fullName>
    </recommendedName>
</protein>
<feature type="region of interest" description="Disordered" evidence="1">
    <location>
        <begin position="435"/>
        <end position="459"/>
    </location>
</feature>
<evidence type="ECO:0000313" key="4">
    <source>
        <dbReference type="Proteomes" id="UP001190700"/>
    </source>
</evidence>
<reference evidence="3 4" key="1">
    <citation type="journal article" date="2015" name="Genome Biol. Evol.">
        <title>Comparative Genomics of a Bacterivorous Green Alga Reveals Evolutionary Causalities and Consequences of Phago-Mixotrophic Mode of Nutrition.</title>
        <authorList>
            <person name="Burns J.A."/>
            <person name="Paasch A."/>
            <person name="Narechania A."/>
            <person name="Kim E."/>
        </authorList>
    </citation>
    <scope>NUCLEOTIDE SEQUENCE [LARGE SCALE GENOMIC DNA]</scope>
    <source>
        <strain evidence="3 4">PLY_AMNH</strain>
    </source>
</reference>